<dbReference type="InterPro" id="IPR036397">
    <property type="entry name" value="RNaseH_sf"/>
</dbReference>
<sequence>MIAAEKAKFSVTMMCRLLNVSRSGFYDWLGRPVPARSGRRSELAAAIHAVFVASGRTYGYRRVSEALVRSGIRVDDDLVRRVMRAEGLVPVQVKRRYRLTVADQAANPVPDLVGRDFTSTVPGAKLVGDITRLDTGQGPLFLATVIDCFSKAVIGWSIAESHPASLVCAALDTAAQRLPIPVDAVFHSDRGSEYTSRDFEQTLAKHGIRQSVGRTGICYDNAMAESFFGKLKTELAHHRTWATRSAARHEVIAFIEGFYNPVRLHS</sequence>
<dbReference type="InterPro" id="IPR048020">
    <property type="entry name" value="Transpos_IS3"/>
</dbReference>
<dbReference type="NCBIfam" id="NF033516">
    <property type="entry name" value="transpos_IS3"/>
    <property type="match status" value="1"/>
</dbReference>
<protein>
    <submittedName>
        <fullName evidence="3">IS3 family transposase</fullName>
    </submittedName>
</protein>
<evidence type="ECO:0000256" key="1">
    <source>
        <dbReference type="ARBA" id="ARBA00002286"/>
    </source>
</evidence>
<dbReference type="Pfam" id="PF13276">
    <property type="entry name" value="HTH_21"/>
    <property type="match status" value="1"/>
</dbReference>
<feature type="non-terminal residue" evidence="3">
    <location>
        <position position="266"/>
    </location>
</feature>
<dbReference type="InterPro" id="IPR012337">
    <property type="entry name" value="RNaseH-like_sf"/>
</dbReference>
<gene>
    <name evidence="3" type="ORF">ACFQ1S_24885</name>
</gene>
<organism evidence="3 4">
    <name type="scientific">Kibdelosporangium lantanae</name>
    <dbReference type="NCBI Taxonomy" id="1497396"/>
    <lineage>
        <taxon>Bacteria</taxon>
        <taxon>Bacillati</taxon>
        <taxon>Actinomycetota</taxon>
        <taxon>Actinomycetes</taxon>
        <taxon>Pseudonocardiales</taxon>
        <taxon>Pseudonocardiaceae</taxon>
        <taxon>Kibdelosporangium</taxon>
    </lineage>
</organism>
<comment type="function">
    <text evidence="1">Involved in the transposition of the insertion sequence.</text>
</comment>
<dbReference type="PROSITE" id="PS50994">
    <property type="entry name" value="INTEGRASE"/>
    <property type="match status" value="1"/>
</dbReference>
<accession>A0ABW3MH84</accession>
<dbReference type="PANTHER" id="PTHR46889:SF4">
    <property type="entry name" value="TRANSPOSASE INSO FOR INSERTION SEQUENCE ELEMENT IS911B-RELATED"/>
    <property type="match status" value="1"/>
</dbReference>
<dbReference type="InterPro" id="IPR001584">
    <property type="entry name" value="Integrase_cat-core"/>
</dbReference>
<proteinExistence type="predicted"/>
<evidence type="ECO:0000259" key="2">
    <source>
        <dbReference type="PROSITE" id="PS50994"/>
    </source>
</evidence>
<dbReference type="InterPro" id="IPR025948">
    <property type="entry name" value="HTH-like_dom"/>
</dbReference>
<feature type="domain" description="Integrase catalytic" evidence="2">
    <location>
        <begin position="118"/>
        <end position="266"/>
    </location>
</feature>
<dbReference type="InterPro" id="IPR050900">
    <property type="entry name" value="Transposase_IS3/IS150/IS904"/>
</dbReference>
<dbReference type="Gene3D" id="3.30.420.10">
    <property type="entry name" value="Ribonuclease H-like superfamily/Ribonuclease H"/>
    <property type="match status" value="1"/>
</dbReference>
<dbReference type="SUPFAM" id="SSF53098">
    <property type="entry name" value="Ribonuclease H-like"/>
    <property type="match status" value="1"/>
</dbReference>
<comment type="caution">
    <text evidence="3">The sequence shown here is derived from an EMBL/GenBank/DDBJ whole genome shotgun (WGS) entry which is preliminary data.</text>
</comment>
<dbReference type="PANTHER" id="PTHR46889">
    <property type="entry name" value="TRANSPOSASE INSF FOR INSERTION SEQUENCE IS3B-RELATED"/>
    <property type="match status" value="1"/>
</dbReference>
<name>A0ABW3MH84_9PSEU</name>
<dbReference type="Pfam" id="PF13333">
    <property type="entry name" value="rve_2"/>
    <property type="match status" value="1"/>
</dbReference>
<evidence type="ECO:0000313" key="4">
    <source>
        <dbReference type="Proteomes" id="UP001597045"/>
    </source>
</evidence>
<keyword evidence="4" id="KW-1185">Reference proteome</keyword>
<dbReference type="Proteomes" id="UP001597045">
    <property type="component" value="Unassembled WGS sequence"/>
</dbReference>
<reference evidence="4" key="1">
    <citation type="journal article" date="2019" name="Int. J. Syst. Evol. Microbiol.">
        <title>The Global Catalogue of Microorganisms (GCM) 10K type strain sequencing project: providing services to taxonomists for standard genome sequencing and annotation.</title>
        <authorList>
            <consortium name="The Broad Institute Genomics Platform"/>
            <consortium name="The Broad Institute Genome Sequencing Center for Infectious Disease"/>
            <person name="Wu L."/>
            <person name="Ma J."/>
        </authorList>
    </citation>
    <scope>NUCLEOTIDE SEQUENCE [LARGE SCALE GENOMIC DNA]</scope>
    <source>
        <strain evidence="4">JCM 31486</strain>
    </source>
</reference>
<dbReference type="Pfam" id="PF00665">
    <property type="entry name" value="rve"/>
    <property type="match status" value="1"/>
</dbReference>
<dbReference type="EMBL" id="JBHTIS010001651">
    <property type="protein sequence ID" value="MFD1048534.1"/>
    <property type="molecule type" value="Genomic_DNA"/>
</dbReference>
<evidence type="ECO:0000313" key="3">
    <source>
        <dbReference type="EMBL" id="MFD1048534.1"/>
    </source>
</evidence>